<dbReference type="GO" id="GO:0005886">
    <property type="term" value="C:plasma membrane"/>
    <property type="evidence" value="ECO:0007669"/>
    <property type="project" value="UniProtKB-SubCell"/>
</dbReference>
<dbReference type="Pfam" id="PF02687">
    <property type="entry name" value="FtsX"/>
    <property type="match status" value="1"/>
</dbReference>
<evidence type="ECO:0000313" key="13">
    <source>
        <dbReference type="Proteomes" id="UP000623269"/>
    </source>
</evidence>
<sequence length="767" mass="85721">MLELKNIRKSYVVGDFKTDALDGISVSFRKSEFVAILGASGSGKTTCLNVIGGLDRYDEGDLIINGKSTKKFKDKDWDAYRNNTIGFVFQNYNLISHLSIIANVEMGMTLSGISRSKKHKTAVEVLEKVGLKDHMHKKPGQLSGGQMQRVAIARALANNPDILLCDEPTGALDSKTSTQIMDLIKEVASDKLIIMVTHNAELASKYADRIVEFQDGKVIADSNPYQEGLAQEEFRLKKTSMSFPTALRLSFNNIRTKLGRTFLTAFASSIGIIGIALILSLSVGFQLQIDDFQAEAMTEFPIIITQQTREIDRESYDEHEDEMFDRMTGNLEYVDSDEVFVYNQDERRARHTNVFTEEYLEYLEAINPAICKSIGYNRAVGLNLLMKKNGEISQINSGNLYFASYPTKLAGASYLEDNYDVLAGEYPEDETGLVLVVDNKNRIEDKVVAELGFDIEKKENFKLEDFIGLELKAVMNDDYYMSTEYGGFTIAQDYEQMYESVNNITLKIVGVLRSKETVKFPIVNEGLAYSDQLAVRVIENAKKSAIVKSQEDSDYNVLSMQEIDEEMKKQMLSFLGQNGTPYLITVYPINFQTKDEILEYLDEYNDSQADNKDKVIYTDMADTITGMTSGIMDGITMVLIAFSSTALIVSLIMIGIITYISVLERTKEIGILKALGARKKDISRVFDAETFILGVFSGSLGILIAWLLTIPINSVIYNVTELKNVAQLQFSHAVILITISTILTMLGGHIPARIASRKDAVEALRSE</sequence>
<dbReference type="PANTHER" id="PTHR42798">
    <property type="entry name" value="LIPOPROTEIN-RELEASING SYSTEM ATP-BINDING PROTEIN LOLD"/>
    <property type="match status" value="1"/>
</dbReference>
<dbReference type="InterPro" id="IPR027417">
    <property type="entry name" value="P-loop_NTPase"/>
</dbReference>
<comment type="subcellular location">
    <subcellularLocation>
        <location evidence="1">Cell inner membrane</location>
        <topology evidence="1">Multi-pass membrane protein</topology>
    </subcellularLocation>
</comment>
<dbReference type="InterPro" id="IPR003439">
    <property type="entry name" value="ABC_transporter-like_ATP-bd"/>
</dbReference>
<feature type="transmembrane region" description="Helical" evidence="10">
    <location>
        <begin position="728"/>
        <end position="748"/>
    </location>
</feature>
<dbReference type="FunFam" id="3.40.50.300:FF:000032">
    <property type="entry name" value="Export ABC transporter ATP-binding protein"/>
    <property type="match status" value="1"/>
</dbReference>
<dbReference type="GO" id="GO:0016887">
    <property type="term" value="F:ATP hydrolysis activity"/>
    <property type="evidence" value="ECO:0007669"/>
    <property type="project" value="InterPro"/>
</dbReference>
<keyword evidence="6 12" id="KW-0067">ATP-binding</keyword>
<evidence type="ECO:0000256" key="3">
    <source>
        <dbReference type="ARBA" id="ARBA00022475"/>
    </source>
</evidence>
<dbReference type="GO" id="GO:0098796">
    <property type="term" value="C:membrane protein complex"/>
    <property type="evidence" value="ECO:0007669"/>
    <property type="project" value="UniProtKB-ARBA"/>
</dbReference>
<keyword evidence="2" id="KW-0813">Transport</keyword>
<dbReference type="Gene3D" id="3.40.50.300">
    <property type="entry name" value="P-loop containing nucleotide triphosphate hydrolases"/>
    <property type="match status" value="1"/>
</dbReference>
<dbReference type="GO" id="GO:0005524">
    <property type="term" value="F:ATP binding"/>
    <property type="evidence" value="ECO:0007669"/>
    <property type="project" value="UniProtKB-KW"/>
</dbReference>
<keyword evidence="4 10" id="KW-0812">Transmembrane</keyword>
<dbReference type="InterPro" id="IPR017911">
    <property type="entry name" value="MacB-like_ATP-bd"/>
</dbReference>
<feature type="transmembrane region" description="Helical" evidence="10">
    <location>
        <begin position="637"/>
        <end position="663"/>
    </location>
</feature>
<evidence type="ECO:0000256" key="10">
    <source>
        <dbReference type="SAM" id="Phobius"/>
    </source>
</evidence>
<feature type="transmembrane region" description="Helical" evidence="10">
    <location>
        <begin position="684"/>
        <end position="708"/>
    </location>
</feature>
<evidence type="ECO:0000256" key="2">
    <source>
        <dbReference type="ARBA" id="ARBA00022448"/>
    </source>
</evidence>
<dbReference type="PANTHER" id="PTHR42798:SF6">
    <property type="entry name" value="CELL DIVISION ATP-BINDING PROTEIN FTSE"/>
    <property type="match status" value="1"/>
</dbReference>
<feature type="transmembrane region" description="Helical" evidence="10">
    <location>
        <begin position="262"/>
        <end position="285"/>
    </location>
</feature>
<dbReference type="InterPro" id="IPR003593">
    <property type="entry name" value="AAA+_ATPase"/>
</dbReference>
<dbReference type="CDD" id="cd03255">
    <property type="entry name" value="ABC_MJ0796_LolCDE_FtsE"/>
    <property type="match status" value="1"/>
</dbReference>
<dbReference type="Proteomes" id="UP000623269">
    <property type="component" value="Unassembled WGS sequence"/>
</dbReference>
<keyword evidence="3" id="KW-1003">Cell membrane</keyword>
<dbReference type="PROSITE" id="PS00211">
    <property type="entry name" value="ABC_TRANSPORTER_1"/>
    <property type="match status" value="1"/>
</dbReference>
<keyword evidence="13" id="KW-1185">Reference proteome</keyword>
<evidence type="ECO:0000256" key="1">
    <source>
        <dbReference type="ARBA" id="ARBA00004429"/>
    </source>
</evidence>
<proteinExistence type="inferred from homology"/>
<keyword evidence="7 10" id="KW-1133">Transmembrane helix</keyword>
<name>A0A8J7HDN3_9FIRM</name>
<comment type="caution">
    <text evidence="12">The sequence shown here is derived from an EMBL/GenBank/DDBJ whole genome shotgun (WGS) entry which is preliminary data.</text>
</comment>
<organism evidence="12 13">
    <name type="scientific">Mobilitalea sibirica</name>
    <dbReference type="NCBI Taxonomy" id="1462919"/>
    <lineage>
        <taxon>Bacteria</taxon>
        <taxon>Bacillati</taxon>
        <taxon>Bacillota</taxon>
        <taxon>Clostridia</taxon>
        <taxon>Lachnospirales</taxon>
        <taxon>Lachnospiraceae</taxon>
        <taxon>Mobilitalea</taxon>
    </lineage>
</organism>
<dbReference type="GO" id="GO:0022857">
    <property type="term" value="F:transmembrane transporter activity"/>
    <property type="evidence" value="ECO:0007669"/>
    <property type="project" value="UniProtKB-ARBA"/>
</dbReference>
<dbReference type="Pfam" id="PF00005">
    <property type="entry name" value="ABC_tran"/>
    <property type="match status" value="1"/>
</dbReference>
<evidence type="ECO:0000259" key="11">
    <source>
        <dbReference type="PROSITE" id="PS50893"/>
    </source>
</evidence>
<protein>
    <submittedName>
        <fullName evidence="12">ATP-binding cassette domain-containing protein</fullName>
    </submittedName>
</protein>
<evidence type="ECO:0000256" key="5">
    <source>
        <dbReference type="ARBA" id="ARBA00022741"/>
    </source>
</evidence>
<reference evidence="12" key="1">
    <citation type="submission" date="2020-12" db="EMBL/GenBank/DDBJ databases">
        <title>M. sibirica DSM 26468T genome.</title>
        <authorList>
            <person name="Thieme N."/>
            <person name="Rettenmaier R."/>
            <person name="Zverlov V."/>
            <person name="Liebl W."/>
        </authorList>
    </citation>
    <scope>NUCLEOTIDE SEQUENCE</scope>
    <source>
        <strain evidence="12">DSM 26468</strain>
    </source>
</reference>
<accession>A0A8J7HDN3</accession>
<keyword evidence="5" id="KW-0547">Nucleotide-binding</keyword>
<dbReference type="EMBL" id="JAEAGR010000019">
    <property type="protein sequence ID" value="MBH1942292.1"/>
    <property type="molecule type" value="Genomic_DNA"/>
</dbReference>
<evidence type="ECO:0000256" key="6">
    <source>
        <dbReference type="ARBA" id="ARBA00022840"/>
    </source>
</evidence>
<evidence type="ECO:0000313" key="12">
    <source>
        <dbReference type="EMBL" id="MBH1942292.1"/>
    </source>
</evidence>
<feature type="domain" description="ABC transporter" evidence="11">
    <location>
        <begin position="2"/>
        <end position="240"/>
    </location>
</feature>
<comment type="similarity">
    <text evidence="9">Belongs to the ABC transporter superfamily. Macrolide exporter (TC 3.A.1.122) family.</text>
</comment>
<dbReference type="InterPro" id="IPR017871">
    <property type="entry name" value="ABC_transporter-like_CS"/>
</dbReference>
<dbReference type="InterPro" id="IPR003838">
    <property type="entry name" value="ABC3_permease_C"/>
</dbReference>
<evidence type="ECO:0000256" key="7">
    <source>
        <dbReference type="ARBA" id="ARBA00022989"/>
    </source>
</evidence>
<keyword evidence="8 10" id="KW-0472">Membrane</keyword>
<gene>
    <name evidence="12" type="ORF">I5677_15430</name>
</gene>
<evidence type="ECO:0000256" key="4">
    <source>
        <dbReference type="ARBA" id="ARBA00022692"/>
    </source>
</evidence>
<dbReference type="AlphaFoldDB" id="A0A8J7HDN3"/>
<evidence type="ECO:0000256" key="9">
    <source>
        <dbReference type="ARBA" id="ARBA00038388"/>
    </source>
</evidence>
<dbReference type="SUPFAM" id="SSF52540">
    <property type="entry name" value="P-loop containing nucleoside triphosphate hydrolases"/>
    <property type="match status" value="1"/>
</dbReference>
<dbReference type="PROSITE" id="PS50893">
    <property type="entry name" value="ABC_TRANSPORTER_2"/>
    <property type="match status" value="1"/>
</dbReference>
<dbReference type="SMART" id="SM00382">
    <property type="entry name" value="AAA"/>
    <property type="match status" value="1"/>
</dbReference>
<evidence type="ECO:0000256" key="8">
    <source>
        <dbReference type="ARBA" id="ARBA00023136"/>
    </source>
</evidence>